<gene>
    <name evidence="3" type="ORF">C7456_106267</name>
</gene>
<reference evidence="3 4" key="1">
    <citation type="submission" date="2018-05" db="EMBL/GenBank/DDBJ databases">
        <title>Genomic Encyclopedia of Type Strains, Phase IV (KMG-IV): sequencing the most valuable type-strain genomes for metagenomic binning, comparative biology and taxonomic classification.</title>
        <authorList>
            <person name="Goeker M."/>
        </authorList>
    </citation>
    <scope>NUCLEOTIDE SEQUENCE [LARGE SCALE GENOMIC DNA]</scope>
    <source>
        <strain evidence="3 4">DSM 14263</strain>
    </source>
</reference>
<dbReference type="InterPro" id="IPR013099">
    <property type="entry name" value="K_chnl_dom"/>
</dbReference>
<name>A0A316I2W2_9GAMM</name>
<feature type="transmembrane region" description="Helical" evidence="1">
    <location>
        <begin position="27"/>
        <end position="45"/>
    </location>
</feature>
<evidence type="ECO:0000313" key="3">
    <source>
        <dbReference type="EMBL" id="PWK87774.1"/>
    </source>
</evidence>
<dbReference type="EMBL" id="QGHC01000006">
    <property type="protein sequence ID" value="PWK87774.1"/>
    <property type="molecule type" value="Genomic_DNA"/>
</dbReference>
<feature type="domain" description="Potassium channel" evidence="2">
    <location>
        <begin position="156"/>
        <end position="225"/>
    </location>
</feature>
<feature type="transmembrane region" description="Helical" evidence="1">
    <location>
        <begin position="181"/>
        <end position="202"/>
    </location>
</feature>
<keyword evidence="1" id="KW-1133">Transmembrane helix</keyword>
<feature type="transmembrane region" description="Helical" evidence="1">
    <location>
        <begin position="51"/>
        <end position="70"/>
    </location>
</feature>
<protein>
    <submittedName>
        <fullName evidence="3">Ion channel</fullName>
    </submittedName>
</protein>
<dbReference type="RefSeq" id="WP_109723579.1">
    <property type="nucleotide sequence ID" value="NZ_MSZV01000043.1"/>
</dbReference>
<sequence length="234" mass="25008">MRVEATEAEGAGDRWLRRWRILTRRNPSALLLLVQLLCVLLYPLVEDLRAANTVLGVAGVLILLLALRMIRHTRGRLATGIALAAAAVALNAGYLIGGYAGLLPWQAAMEAVFYFYAAACLVGYMLADRRASTDELFAAGATFTLLVWAFTYVLALCQALQPSAFTATQAGTPRGWTDLMFLSFALLSSTGIGDVVPLSGLARAVADVEMLTGVMYLALVVSRLIGLAVAQKGD</sequence>
<evidence type="ECO:0000259" key="2">
    <source>
        <dbReference type="Pfam" id="PF07885"/>
    </source>
</evidence>
<dbReference type="Pfam" id="PF07885">
    <property type="entry name" value="Ion_trans_2"/>
    <property type="match status" value="1"/>
</dbReference>
<dbReference type="Proteomes" id="UP000245812">
    <property type="component" value="Unassembled WGS sequence"/>
</dbReference>
<proteinExistence type="predicted"/>
<evidence type="ECO:0000256" key="1">
    <source>
        <dbReference type="SAM" id="Phobius"/>
    </source>
</evidence>
<dbReference type="Gene3D" id="1.10.287.70">
    <property type="match status" value="1"/>
</dbReference>
<feature type="transmembrane region" description="Helical" evidence="1">
    <location>
        <begin position="136"/>
        <end position="161"/>
    </location>
</feature>
<feature type="transmembrane region" description="Helical" evidence="1">
    <location>
        <begin position="214"/>
        <end position="231"/>
    </location>
</feature>
<feature type="transmembrane region" description="Helical" evidence="1">
    <location>
        <begin position="103"/>
        <end position="124"/>
    </location>
</feature>
<keyword evidence="4" id="KW-1185">Reference proteome</keyword>
<keyword evidence="1" id="KW-0812">Transmembrane</keyword>
<dbReference type="OrthoDB" id="4837979at2"/>
<accession>A0A316I2W2</accession>
<keyword evidence="1" id="KW-0472">Membrane</keyword>
<dbReference type="AlphaFoldDB" id="A0A316I2W2"/>
<evidence type="ECO:0000313" key="4">
    <source>
        <dbReference type="Proteomes" id="UP000245812"/>
    </source>
</evidence>
<organism evidence="3 4">
    <name type="scientific">Fulvimonas soli</name>
    <dbReference type="NCBI Taxonomy" id="155197"/>
    <lineage>
        <taxon>Bacteria</taxon>
        <taxon>Pseudomonadati</taxon>
        <taxon>Pseudomonadota</taxon>
        <taxon>Gammaproteobacteria</taxon>
        <taxon>Lysobacterales</taxon>
        <taxon>Rhodanobacteraceae</taxon>
        <taxon>Fulvimonas</taxon>
    </lineage>
</organism>
<feature type="transmembrane region" description="Helical" evidence="1">
    <location>
        <begin position="77"/>
        <end position="97"/>
    </location>
</feature>
<dbReference type="SUPFAM" id="SSF81324">
    <property type="entry name" value="Voltage-gated potassium channels"/>
    <property type="match status" value="1"/>
</dbReference>
<comment type="caution">
    <text evidence="3">The sequence shown here is derived from an EMBL/GenBank/DDBJ whole genome shotgun (WGS) entry which is preliminary data.</text>
</comment>